<protein>
    <submittedName>
        <fullName evidence="1">Uncharacterized protein</fullName>
    </submittedName>
</protein>
<dbReference type="OrthoDB" id="3929326at2759"/>
<organism evidence="1 2">
    <name type="scientific">Rhynchosporium agropyri</name>
    <dbReference type="NCBI Taxonomy" id="914238"/>
    <lineage>
        <taxon>Eukaryota</taxon>
        <taxon>Fungi</taxon>
        <taxon>Dikarya</taxon>
        <taxon>Ascomycota</taxon>
        <taxon>Pezizomycotina</taxon>
        <taxon>Leotiomycetes</taxon>
        <taxon>Helotiales</taxon>
        <taxon>Ploettnerulaceae</taxon>
        <taxon>Rhynchosporium</taxon>
    </lineage>
</organism>
<dbReference type="Proteomes" id="UP000178912">
    <property type="component" value="Unassembled WGS sequence"/>
</dbReference>
<accession>A0A1E1K2Y3</accession>
<evidence type="ECO:0000313" key="2">
    <source>
        <dbReference type="Proteomes" id="UP000178912"/>
    </source>
</evidence>
<reference evidence="2" key="1">
    <citation type="submission" date="2016-03" db="EMBL/GenBank/DDBJ databases">
        <authorList>
            <person name="Guldener U."/>
        </authorList>
    </citation>
    <scope>NUCLEOTIDE SEQUENCE [LARGE SCALE GENOMIC DNA]</scope>
    <source>
        <strain evidence="2">04CH-RAC-A.6.1</strain>
    </source>
</reference>
<evidence type="ECO:0000313" key="1">
    <source>
        <dbReference type="EMBL" id="CZS92351.1"/>
    </source>
</evidence>
<dbReference type="AlphaFoldDB" id="A0A1E1K2Y3"/>
<name>A0A1E1K2Y3_9HELO</name>
<dbReference type="EMBL" id="FJUX01000012">
    <property type="protein sequence ID" value="CZS92351.1"/>
    <property type="molecule type" value="Genomic_DNA"/>
</dbReference>
<proteinExistence type="predicted"/>
<sequence>MEEDFFLIEDPSARAVPISEPPNDQNHFATPVVVLDSLARPCAQSPQPEDTVSILLNEAPFTANTHARIQILSEDNMPVEAAADTASPIGLIDEPSLALYFPSAQPQRRKDGLRVSLSGVGSSPTISNYVEISVSCRTISGKTLLQFPAYRCYIVPKIPGGILLGLDFFSDNKLDFRWGSSGKPHRLQVADSNNFILLKTTKTVRANDTPKRTNIYLLQTVVVHPGEGINLPATHRLLPERQAGYIVCPYPQIDMSLGKFGSVVNAVTTGLPAPIPFADLGFSPIRLRRGMILGVLEECAPKIKDCPVLLNLSSIYEGQPFVEEEPEGRHPAGTPFLIRPLPEDTAEPDISDAFGADIKDKIQEVLRRHANLFRHELGRFNDGN</sequence>
<gene>
    <name evidence="1" type="ORF">RAG0_02755</name>
</gene>
<keyword evidence="2" id="KW-1185">Reference proteome</keyword>